<reference evidence="5 6" key="1">
    <citation type="submission" date="2016-02" db="EMBL/GenBank/DDBJ databases">
        <title>Genome analysis of coral dinoflagellate symbionts highlights evolutionary adaptations to a symbiotic lifestyle.</title>
        <authorList>
            <person name="Aranda M."/>
            <person name="Li Y."/>
            <person name="Liew Y.J."/>
            <person name="Baumgarten S."/>
            <person name="Simakov O."/>
            <person name="Wilson M."/>
            <person name="Piel J."/>
            <person name="Ashoor H."/>
            <person name="Bougouffa S."/>
            <person name="Bajic V.B."/>
            <person name="Ryu T."/>
            <person name="Ravasi T."/>
            <person name="Bayer T."/>
            <person name="Micklem G."/>
            <person name="Kim H."/>
            <person name="Bhak J."/>
            <person name="Lajeunesse T.C."/>
            <person name="Voolstra C.R."/>
        </authorList>
    </citation>
    <scope>NUCLEOTIDE SEQUENCE [LARGE SCALE GENOMIC DNA]</scope>
    <source>
        <strain evidence="5 6">CCMP2467</strain>
    </source>
</reference>
<feature type="domain" description="Ubiquitin-like" evidence="4">
    <location>
        <begin position="12"/>
        <end position="86"/>
    </location>
</feature>
<dbReference type="EMBL" id="LSRX01000021">
    <property type="protein sequence ID" value="OLQ14029.1"/>
    <property type="molecule type" value="Genomic_DNA"/>
</dbReference>
<feature type="repeat" description="WD" evidence="3">
    <location>
        <begin position="205"/>
        <end position="246"/>
    </location>
</feature>
<dbReference type="SUPFAM" id="SSF54236">
    <property type="entry name" value="Ubiquitin-like"/>
    <property type="match status" value="1"/>
</dbReference>
<dbReference type="Gene3D" id="2.130.10.10">
    <property type="entry name" value="YVTN repeat-like/Quinoprotein amine dehydrogenase"/>
    <property type="match status" value="2"/>
</dbReference>
<proteinExistence type="predicted"/>
<dbReference type="InterPro" id="IPR036322">
    <property type="entry name" value="WD40_repeat_dom_sf"/>
</dbReference>
<dbReference type="Proteomes" id="UP000186817">
    <property type="component" value="Unassembled WGS sequence"/>
</dbReference>
<feature type="repeat" description="WD" evidence="3">
    <location>
        <begin position="289"/>
        <end position="323"/>
    </location>
</feature>
<dbReference type="InterPro" id="IPR019775">
    <property type="entry name" value="WD40_repeat_CS"/>
</dbReference>
<protein>
    <submittedName>
        <fullName evidence="5">Putative WD repeat-containing protein</fullName>
    </submittedName>
</protein>
<keyword evidence="2" id="KW-0677">Repeat</keyword>
<dbReference type="SUPFAM" id="SSF50978">
    <property type="entry name" value="WD40 repeat-like"/>
    <property type="match status" value="1"/>
</dbReference>
<dbReference type="InterPro" id="IPR020472">
    <property type="entry name" value="WD40_PAC1"/>
</dbReference>
<comment type="caution">
    <text evidence="5">The sequence shown here is derived from an EMBL/GenBank/DDBJ whole genome shotgun (WGS) entry which is preliminary data.</text>
</comment>
<dbReference type="CDD" id="cd00200">
    <property type="entry name" value="WD40"/>
    <property type="match status" value="1"/>
</dbReference>
<evidence type="ECO:0000256" key="2">
    <source>
        <dbReference type="ARBA" id="ARBA00022737"/>
    </source>
</evidence>
<feature type="repeat" description="WD" evidence="3">
    <location>
        <begin position="163"/>
        <end position="204"/>
    </location>
</feature>
<feature type="repeat" description="WD" evidence="3">
    <location>
        <begin position="247"/>
        <end position="288"/>
    </location>
</feature>
<dbReference type="InterPro" id="IPR001680">
    <property type="entry name" value="WD40_rpt"/>
</dbReference>
<sequence>MGLMAAECKSVSSVAVENAVSGNRICQCDVTADTTVGVLQEAVLCSLQDSGSAQDLSKILLLHKGKFLTDGRQTLHQAGLQDTACVVQALQCQRSLMAAACDDKHVALIDVETHSAIRSFMAHSEPVLCVAFAPAGRFLASGSQDCTVRIWEVSENMACVKVLQGHQDAVAAVAFTPDGGRLLTASWDDDAKLWCWESGECVLTLSGHAMSVNSVSPSSDGRLIVTSSNDETARVWCSESGNCLLVLTGHHHFVVSGKFSHDSCMVLTASLDRTAKAWDVTDGHCCVTFAGHSSFVQFAEYSWDGNLVVTASEDESAKVWKLNGELRGMSKKRRSRKAGIRVPLAIFAKITAPVIPGSKRENSILDRMKIQAYEL</sequence>
<feature type="repeat" description="WD" evidence="3">
    <location>
        <begin position="120"/>
        <end position="154"/>
    </location>
</feature>
<keyword evidence="6" id="KW-1185">Reference proteome</keyword>
<dbReference type="Pfam" id="PF00400">
    <property type="entry name" value="WD40"/>
    <property type="match status" value="5"/>
</dbReference>
<dbReference type="InterPro" id="IPR000626">
    <property type="entry name" value="Ubiquitin-like_dom"/>
</dbReference>
<evidence type="ECO:0000259" key="4">
    <source>
        <dbReference type="PROSITE" id="PS50053"/>
    </source>
</evidence>
<evidence type="ECO:0000256" key="1">
    <source>
        <dbReference type="ARBA" id="ARBA00022574"/>
    </source>
</evidence>
<evidence type="ECO:0000313" key="5">
    <source>
        <dbReference type="EMBL" id="OLQ14029.1"/>
    </source>
</evidence>
<accession>A0A1Q9F340</accession>
<gene>
    <name evidence="5" type="ORF">AK812_SmicGene1923</name>
</gene>
<keyword evidence="1 3" id="KW-0853">WD repeat</keyword>
<dbReference type="InterPro" id="IPR015943">
    <property type="entry name" value="WD40/YVTN_repeat-like_dom_sf"/>
</dbReference>
<dbReference type="PROSITE" id="PS00678">
    <property type="entry name" value="WD_REPEATS_1"/>
    <property type="match status" value="2"/>
</dbReference>
<dbReference type="PANTHER" id="PTHR19879">
    <property type="entry name" value="TRANSCRIPTION INITIATION FACTOR TFIID"/>
    <property type="match status" value="1"/>
</dbReference>
<dbReference type="PROSITE" id="PS50082">
    <property type="entry name" value="WD_REPEATS_2"/>
    <property type="match status" value="5"/>
</dbReference>
<dbReference type="OMA" id="IWATESG"/>
<dbReference type="PROSITE" id="PS50294">
    <property type="entry name" value="WD_REPEATS_REGION"/>
    <property type="match status" value="5"/>
</dbReference>
<dbReference type="SMART" id="SM00320">
    <property type="entry name" value="WD40"/>
    <property type="match status" value="6"/>
</dbReference>
<dbReference type="OrthoDB" id="10267436at2759"/>
<dbReference type="AlphaFoldDB" id="A0A1Q9F340"/>
<dbReference type="PRINTS" id="PR00320">
    <property type="entry name" value="GPROTEINBRPT"/>
</dbReference>
<dbReference type="InterPro" id="IPR029071">
    <property type="entry name" value="Ubiquitin-like_domsf"/>
</dbReference>
<name>A0A1Q9F340_SYMMI</name>
<evidence type="ECO:0000256" key="3">
    <source>
        <dbReference type="PROSITE-ProRule" id="PRU00221"/>
    </source>
</evidence>
<evidence type="ECO:0000313" key="6">
    <source>
        <dbReference type="Proteomes" id="UP000186817"/>
    </source>
</evidence>
<organism evidence="5 6">
    <name type="scientific">Symbiodinium microadriaticum</name>
    <name type="common">Dinoflagellate</name>
    <name type="synonym">Zooxanthella microadriatica</name>
    <dbReference type="NCBI Taxonomy" id="2951"/>
    <lineage>
        <taxon>Eukaryota</taxon>
        <taxon>Sar</taxon>
        <taxon>Alveolata</taxon>
        <taxon>Dinophyceae</taxon>
        <taxon>Suessiales</taxon>
        <taxon>Symbiodiniaceae</taxon>
        <taxon>Symbiodinium</taxon>
    </lineage>
</organism>
<dbReference type="PANTHER" id="PTHR19879:SF9">
    <property type="entry name" value="TRANSCRIPTION INITIATION FACTOR TFIID SUBUNIT 5"/>
    <property type="match status" value="1"/>
</dbReference>
<dbReference type="PROSITE" id="PS50053">
    <property type="entry name" value="UBIQUITIN_2"/>
    <property type="match status" value="1"/>
</dbReference>